<dbReference type="RefSeq" id="WP_115084663.1">
    <property type="nucleotide sequence ID" value="NZ_CBCSFG010000002.1"/>
</dbReference>
<feature type="signal peptide" evidence="2">
    <location>
        <begin position="1"/>
        <end position="20"/>
    </location>
</feature>
<feature type="region of interest" description="Disordered" evidence="1">
    <location>
        <begin position="112"/>
        <end position="131"/>
    </location>
</feature>
<organism evidence="3 4">
    <name type="scientific">Pseudomonas wadenswilerensis</name>
    <dbReference type="NCBI Taxonomy" id="1785161"/>
    <lineage>
        <taxon>Bacteria</taxon>
        <taxon>Pseudomonadati</taxon>
        <taxon>Pseudomonadota</taxon>
        <taxon>Gammaproteobacteria</taxon>
        <taxon>Pseudomonadales</taxon>
        <taxon>Pseudomonadaceae</taxon>
        <taxon>Pseudomonas</taxon>
    </lineage>
</organism>
<dbReference type="EMBL" id="UIDD01000001">
    <property type="protein sequence ID" value="SUQ60817.1"/>
    <property type="molecule type" value="Genomic_DNA"/>
</dbReference>
<evidence type="ECO:0000313" key="3">
    <source>
        <dbReference type="EMBL" id="SUQ60817.1"/>
    </source>
</evidence>
<sequence length="245" mass="26716">MRYALALSLLATLLSGCASHSPEDLNGTWINQNAIDAAAKGVNLRQALLANGPNLEWKVNIAAAQATFSNGFEAGDGKLKALKDDQWEVDFYGNYVETLSLDGDELVQAASDANPQQSFQRAETPAPIDAPAGTTFETELYKAYLGGNWKIIEGPGQGTIAHFRANGSLDGLPGLDRYALCLAGDCAAMSGEYDSLWLERNQQGNPWIFKRDGKQLEIFQAVNQAQADEMPDLHPGTRRWLLERQ</sequence>
<proteinExistence type="predicted"/>
<evidence type="ECO:0000256" key="1">
    <source>
        <dbReference type="SAM" id="MobiDB-lite"/>
    </source>
</evidence>
<protein>
    <submittedName>
        <fullName evidence="3">Lipoprotein</fullName>
    </submittedName>
</protein>
<dbReference type="Proteomes" id="UP000255177">
    <property type="component" value="Unassembled WGS sequence"/>
</dbReference>
<accession>A0A380SS47</accession>
<keyword evidence="2" id="KW-0732">Signal</keyword>
<gene>
    <name evidence="3" type="ORF">CCOS864_00221</name>
</gene>
<name>A0A380SS47_9PSED</name>
<dbReference type="PROSITE" id="PS51257">
    <property type="entry name" value="PROKAR_LIPOPROTEIN"/>
    <property type="match status" value="1"/>
</dbReference>
<dbReference type="AlphaFoldDB" id="A0A380SS47"/>
<evidence type="ECO:0000256" key="2">
    <source>
        <dbReference type="SAM" id="SignalP"/>
    </source>
</evidence>
<reference evidence="4" key="1">
    <citation type="submission" date="2018-07" db="EMBL/GenBank/DDBJ databases">
        <authorList>
            <person name="Blom J."/>
        </authorList>
    </citation>
    <scope>NUCLEOTIDE SEQUENCE [LARGE SCALE GENOMIC DNA]</scope>
    <source>
        <strain evidence="4">CCOS 864</strain>
    </source>
</reference>
<evidence type="ECO:0000313" key="4">
    <source>
        <dbReference type="Proteomes" id="UP000255177"/>
    </source>
</evidence>
<keyword evidence="4" id="KW-1185">Reference proteome</keyword>
<keyword evidence="3" id="KW-0449">Lipoprotein</keyword>
<feature type="chain" id="PRO_5016755652" evidence="2">
    <location>
        <begin position="21"/>
        <end position="245"/>
    </location>
</feature>
<feature type="compositionally biased region" description="Polar residues" evidence="1">
    <location>
        <begin position="112"/>
        <end position="121"/>
    </location>
</feature>